<keyword evidence="3" id="KW-1185">Reference proteome</keyword>
<dbReference type="EMBL" id="VZQQ01000003">
    <property type="protein sequence ID" value="MBC8745975.1"/>
    <property type="molecule type" value="Genomic_DNA"/>
</dbReference>
<reference evidence="2 3" key="1">
    <citation type="submission" date="2019-09" db="EMBL/GenBank/DDBJ databases">
        <title>Paraburkholderia podalyriae sp. nov., A South African Podalyria-associated rhizobium.</title>
        <authorList>
            <person name="Mavima L."/>
            <person name="Beukes C.W."/>
            <person name="Palmer M."/>
            <person name="De Meyer S.E."/>
            <person name="James E.K."/>
            <person name="Maluk M."/>
            <person name="Avontuur J.R."/>
            <person name="Chan W.Y."/>
            <person name="Venter S.N."/>
            <person name="Steenkamp E.T."/>
        </authorList>
    </citation>
    <scope>NUCLEOTIDE SEQUENCE [LARGE SCALE GENOMIC DNA]</scope>
    <source>
        <strain evidence="2 3">WC7.3b</strain>
    </source>
</reference>
<gene>
    <name evidence="2" type="ORF">F6X42_04820</name>
</gene>
<feature type="compositionally biased region" description="Basic and acidic residues" evidence="1">
    <location>
        <begin position="1"/>
        <end position="11"/>
    </location>
</feature>
<accession>A0ABR7PI54</accession>
<dbReference type="Proteomes" id="UP000736373">
    <property type="component" value="Unassembled WGS sequence"/>
</dbReference>
<protein>
    <submittedName>
        <fullName evidence="2">Uncharacterized protein</fullName>
    </submittedName>
</protein>
<organism evidence="2 3">
    <name type="scientific">Paraburkholderia podalyriae</name>
    <dbReference type="NCBI Taxonomy" id="1938811"/>
    <lineage>
        <taxon>Bacteria</taxon>
        <taxon>Pseudomonadati</taxon>
        <taxon>Pseudomonadota</taxon>
        <taxon>Betaproteobacteria</taxon>
        <taxon>Burkholderiales</taxon>
        <taxon>Burkholderiaceae</taxon>
        <taxon>Paraburkholderia</taxon>
    </lineage>
</organism>
<dbReference type="RefSeq" id="WP_187633098.1">
    <property type="nucleotide sequence ID" value="NZ_VZQQ01000003.1"/>
</dbReference>
<evidence type="ECO:0000313" key="3">
    <source>
        <dbReference type="Proteomes" id="UP000736373"/>
    </source>
</evidence>
<feature type="region of interest" description="Disordered" evidence="1">
    <location>
        <begin position="1"/>
        <end position="33"/>
    </location>
</feature>
<proteinExistence type="predicted"/>
<name>A0ABR7PI54_9BURK</name>
<comment type="caution">
    <text evidence="2">The sequence shown here is derived from an EMBL/GenBank/DDBJ whole genome shotgun (WGS) entry which is preliminary data.</text>
</comment>
<feature type="compositionally biased region" description="Basic and acidic residues" evidence="1">
    <location>
        <begin position="22"/>
        <end position="33"/>
    </location>
</feature>
<evidence type="ECO:0000313" key="2">
    <source>
        <dbReference type="EMBL" id="MBC8745975.1"/>
    </source>
</evidence>
<sequence length="69" mass="7690">MLDWFGQDKKSAGSASNASERITGKVDDVRSRDDTIEGGDVAVLAQRRVHEDMHARHTLDHPDFPISDE</sequence>
<evidence type="ECO:0000256" key="1">
    <source>
        <dbReference type="SAM" id="MobiDB-lite"/>
    </source>
</evidence>